<name>A0A8X6W6N6_TRICX</name>
<comment type="caution">
    <text evidence="1">The sequence shown here is derived from an EMBL/GenBank/DDBJ whole genome shotgun (WGS) entry which is preliminary data.</text>
</comment>
<dbReference type="Proteomes" id="UP000887159">
    <property type="component" value="Unassembled WGS sequence"/>
</dbReference>
<gene>
    <name evidence="1" type="ORF">TNCV_3440581</name>
</gene>
<evidence type="ECO:0000313" key="2">
    <source>
        <dbReference type="Proteomes" id="UP000887159"/>
    </source>
</evidence>
<dbReference type="EMBL" id="BMAU01021386">
    <property type="protein sequence ID" value="GFY28691.1"/>
    <property type="molecule type" value="Genomic_DNA"/>
</dbReference>
<evidence type="ECO:0000313" key="1">
    <source>
        <dbReference type="EMBL" id="GFY28691.1"/>
    </source>
</evidence>
<reference evidence="1" key="1">
    <citation type="submission" date="2020-08" db="EMBL/GenBank/DDBJ databases">
        <title>Multicomponent nature underlies the extraordinary mechanical properties of spider dragline silk.</title>
        <authorList>
            <person name="Kono N."/>
            <person name="Nakamura H."/>
            <person name="Mori M."/>
            <person name="Yoshida Y."/>
            <person name="Ohtoshi R."/>
            <person name="Malay A.D."/>
            <person name="Moran D.A.P."/>
            <person name="Tomita M."/>
            <person name="Numata K."/>
            <person name="Arakawa K."/>
        </authorList>
    </citation>
    <scope>NUCLEOTIDE SEQUENCE</scope>
</reference>
<accession>A0A8X6W6N6</accession>
<keyword evidence="2" id="KW-1185">Reference proteome</keyword>
<protein>
    <submittedName>
        <fullName evidence="1">Uncharacterized protein</fullName>
    </submittedName>
</protein>
<dbReference type="AlphaFoldDB" id="A0A8X6W6N6"/>
<organism evidence="1 2">
    <name type="scientific">Trichonephila clavipes</name>
    <name type="common">Golden silk orbweaver</name>
    <name type="synonym">Nephila clavipes</name>
    <dbReference type="NCBI Taxonomy" id="2585209"/>
    <lineage>
        <taxon>Eukaryota</taxon>
        <taxon>Metazoa</taxon>
        <taxon>Ecdysozoa</taxon>
        <taxon>Arthropoda</taxon>
        <taxon>Chelicerata</taxon>
        <taxon>Arachnida</taxon>
        <taxon>Araneae</taxon>
        <taxon>Araneomorphae</taxon>
        <taxon>Entelegynae</taxon>
        <taxon>Araneoidea</taxon>
        <taxon>Nephilidae</taxon>
        <taxon>Trichonephila</taxon>
    </lineage>
</organism>
<proteinExistence type="predicted"/>
<sequence>MTRDDLLSYEIAYQTITSGVTDVCIYKKKCIQPQPLHTRRRWSSTSRVKRDSLLNTMRYQSDYNQDHRRRHNLRRFRQCCGVKGRSLKGRCESNLVSAKLREMGEGATGDVPSKRAFGFLEKKLEFAASNVACNTMKEAALEIRSNETDTEFLNVVCRWMAHGKRRGYSSLNGCVSVISIDSGKVLHVEFMSK</sequence>